<sequence>MSLPQKHWIFDKLGIQFDRTQPATNTRPSADAKVDDHYQPLTKSPDSSVVSQALLQSVNKVFEQHDTPSLCLKVPTRSVSTVDKTSIYRWTDENGQVHFSDSKPKQQVSREVTHRYASGKQYFRLNLSSPEQGLPTLLGEYLERDVNAIYGYLSDRMEPNHLRQVDLNLKVFNTPHGFEAYRLEHAPSLTSVAGFYTSRNNEAVVMRQAHDQQTRAIARHEATHVINAGLFGRSPIWFNEGMAEYFEHYDYAKLKAGTTQSNPYILNYLASLAAQKGLPSLEDYLQLSDTQWRANDPKAMYAMAWSIIYLLQSHQEGERFTRKLLSEMAENPCTTLDAVSFWDNHYQGGLAKFERRWQATLQKAVD</sequence>
<name>A0A9E8HL13_9ALTE</name>
<reference evidence="4" key="1">
    <citation type="submission" date="2022-07" db="EMBL/GenBank/DDBJ databases">
        <title>Alkalimarinus sp. nov., isolated from gut of a Alitta virens.</title>
        <authorList>
            <person name="Yang A.I."/>
            <person name="Shin N.-R."/>
        </authorList>
    </citation>
    <scope>NUCLEOTIDE SEQUENCE</scope>
    <source>
        <strain evidence="4">FA028</strain>
    </source>
</reference>
<dbReference type="EMBL" id="CP101527">
    <property type="protein sequence ID" value="UZW74643.1"/>
    <property type="molecule type" value="Genomic_DNA"/>
</dbReference>
<evidence type="ECO:0000256" key="1">
    <source>
        <dbReference type="SAM" id="MobiDB-lite"/>
    </source>
</evidence>
<feature type="domain" description="DUF4124" evidence="3">
    <location>
        <begin position="86"/>
        <end position="112"/>
    </location>
</feature>
<dbReference type="Pfam" id="PF07607">
    <property type="entry name" value="DUF1570"/>
    <property type="match status" value="1"/>
</dbReference>
<feature type="region of interest" description="Disordered" evidence="1">
    <location>
        <begin position="20"/>
        <end position="45"/>
    </location>
</feature>
<dbReference type="AlphaFoldDB" id="A0A9E8HL13"/>
<dbReference type="InterPro" id="IPR025392">
    <property type="entry name" value="DUF4124"/>
</dbReference>
<dbReference type="KEGG" id="asem:NNL22_16730"/>
<evidence type="ECO:0000259" key="3">
    <source>
        <dbReference type="Pfam" id="PF13511"/>
    </source>
</evidence>
<evidence type="ECO:0000313" key="4">
    <source>
        <dbReference type="EMBL" id="UZW74643.1"/>
    </source>
</evidence>
<dbReference type="Proteomes" id="UP001164472">
    <property type="component" value="Chromosome"/>
</dbReference>
<organism evidence="4 5">
    <name type="scientific">Alkalimarinus sediminis</name>
    <dbReference type="NCBI Taxonomy" id="1632866"/>
    <lineage>
        <taxon>Bacteria</taxon>
        <taxon>Pseudomonadati</taxon>
        <taxon>Pseudomonadota</taxon>
        <taxon>Gammaproteobacteria</taxon>
        <taxon>Alteromonadales</taxon>
        <taxon>Alteromonadaceae</taxon>
        <taxon>Alkalimarinus</taxon>
    </lineage>
</organism>
<evidence type="ECO:0000259" key="2">
    <source>
        <dbReference type="Pfam" id="PF07607"/>
    </source>
</evidence>
<accession>A0A9E8HL13</accession>
<proteinExistence type="predicted"/>
<feature type="domain" description="DUF1570" evidence="2">
    <location>
        <begin position="217"/>
        <end position="318"/>
    </location>
</feature>
<dbReference type="RefSeq" id="WP_251810070.1">
    <property type="nucleotide sequence ID" value="NZ_CP101527.1"/>
</dbReference>
<evidence type="ECO:0000313" key="5">
    <source>
        <dbReference type="Proteomes" id="UP001164472"/>
    </source>
</evidence>
<dbReference type="InterPro" id="IPR011464">
    <property type="entry name" value="DUF1570"/>
</dbReference>
<protein>
    <submittedName>
        <fullName evidence="4">DUF4124 domain-containing protein</fullName>
    </submittedName>
</protein>
<dbReference type="Pfam" id="PF13511">
    <property type="entry name" value="DUF4124"/>
    <property type="match status" value="1"/>
</dbReference>
<gene>
    <name evidence="4" type="ORF">NNL22_16730</name>
</gene>
<keyword evidence="5" id="KW-1185">Reference proteome</keyword>